<organism evidence="8 9">
    <name type="scientific">Engelhardtia mirabilis</name>
    <dbReference type="NCBI Taxonomy" id="2528011"/>
    <lineage>
        <taxon>Bacteria</taxon>
        <taxon>Pseudomonadati</taxon>
        <taxon>Planctomycetota</taxon>
        <taxon>Planctomycetia</taxon>
        <taxon>Planctomycetia incertae sedis</taxon>
        <taxon>Engelhardtia</taxon>
    </lineage>
</organism>
<dbReference type="Gene3D" id="1.10.1740.10">
    <property type="match status" value="1"/>
</dbReference>
<evidence type="ECO:0000313" key="9">
    <source>
        <dbReference type="Proteomes" id="UP000316921"/>
    </source>
</evidence>
<dbReference type="RefSeq" id="WP_419192058.1">
    <property type="nucleotide sequence ID" value="NZ_CP036287.1"/>
</dbReference>
<keyword evidence="2" id="KW-0805">Transcription regulation</keyword>
<protein>
    <submittedName>
        <fullName evidence="8">ECF RNA polymerase sigma factor SigW</fullName>
    </submittedName>
</protein>
<sequence>MSVGLTEGPHAGQPREQAVPELVEAESGRLWSLARRFCGNEHMAEDLVQEVFTQAWRSWDDFEGRSSPRTWLYTIASRACGRMKRPRSGQPARIESLDELLPFGETRMAVVPDPGESPLDAAQRHEFTARVEAAIVDLPDDFRLPLVLREIAGLSLEEVGQVLDIPTATIKTRLHRARLKLRRSLEEVLPRAELPPAAYSRQVCLDLLKAKQESLDHGVSFAPSEPLVCERCSEVFASLDLVTDLCRDLAAPAGSEGLRERLRGLVGRLQA</sequence>
<dbReference type="GO" id="GO:0006352">
    <property type="term" value="P:DNA-templated transcription initiation"/>
    <property type="evidence" value="ECO:0007669"/>
    <property type="project" value="InterPro"/>
</dbReference>
<dbReference type="PANTHER" id="PTHR43133">
    <property type="entry name" value="RNA POLYMERASE ECF-TYPE SIGMA FACTO"/>
    <property type="match status" value="1"/>
</dbReference>
<dbReference type="CDD" id="cd06171">
    <property type="entry name" value="Sigma70_r4"/>
    <property type="match status" value="1"/>
</dbReference>
<feature type="domain" description="RNA polymerase sigma-70 region 2" evidence="6">
    <location>
        <begin position="22"/>
        <end position="85"/>
    </location>
</feature>
<name>A0A518BER5_9BACT</name>
<dbReference type="NCBIfam" id="TIGR02937">
    <property type="entry name" value="sigma70-ECF"/>
    <property type="match status" value="1"/>
</dbReference>
<evidence type="ECO:0000256" key="4">
    <source>
        <dbReference type="ARBA" id="ARBA00023125"/>
    </source>
</evidence>
<reference evidence="8 9" key="1">
    <citation type="submission" date="2019-02" db="EMBL/GenBank/DDBJ databases">
        <title>Deep-cultivation of Planctomycetes and their phenomic and genomic characterization uncovers novel biology.</title>
        <authorList>
            <person name="Wiegand S."/>
            <person name="Jogler M."/>
            <person name="Boedeker C."/>
            <person name="Pinto D."/>
            <person name="Vollmers J."/>
            <person name="Rivas-Marin E."/>
            <person name="Kohn T."/>
            <person name="Peeters S.H."/>
            <person name="Heuer A."/>
            <person name="Rast P."/>
            <person name="Oberbeckmann S."/>
            <person name="Bunk B."/>
            <person name="Jeske O."/>
            <person name="Meyerdierks A."/>
            <person name="Storesund J.E."/>
            <person name="Kallscheuer N."/>
            <person name="Luecker S."/>
            <person name="Lage O.M."/>
            <person name="Pohl T."/>
            <person name="Merkel B.J."/>
            <person name="Hornburger P."/>
            <person name="Mueller R.-W."/>
            <person name="Bruemmer F."/>
            <person name="Labrenz M."/>
            <person name="Spormann A.M."/>
            <person name="Op den Camp H."/>
            <person name="Overmann J."/>
            <person name="Amann R."/>
            <person name="Jetten M.S.M."/>
            <person name="Mascher T."/>
            <person name="Medema M.H."/>
            <person name="Devos D.P."/>
            <person name="Kaster A.-K."/>
            <person name="Ovreas L."/>
            <person name="Rohde M."/>
            <person name="Galperin M.Y."/>
            <person name="Jogler C."/>
        </authorList>
    </citation>
    <scope>NUCLEOTIDE SEQUENCE [LARGE SCALE GENOMIC DNA]</scope>
    <source>
        <strain evidence="8 9">Pla133</strain>
    </source>
</reference>
<dbReference type="InterPro" id="IPR013325">
    <property type="entry name" value="RNA_pol_sigma_r2"/>
</dbReference>
<dbReference type="InterPro" id="IPR013324">
    <property type="entry name" value="RNA_pol_sigma_r3/r4-like"/>
</dbReference>
<dbReference type="AlphaFoldDB" id="A0A518BER5"/>
<dbReference type="Proteomes" id="UP000316921">
    <property type="component" value="Chromosome"/>
</dbReference>
<dbReference type="GO" id="GO:0016987">
    <property type="term" value="F:sigma factor activity"/>
    <property type="evidence" value="ECO:0007669"/>
    <property type="project" value="UniProtKB-KW"/>
</dbReference>
<dbReference type="PANTHER" id="PTHR43133:SF51">
    <property type="entry name" value="RNA POLYMERASE SIGMA FACTOR"/>
    <property type="match status" value="1"/>
</dbReference>
<evidence type="ECO:0000259" key="7">
    <source>
        <dbReference type="Pfam" id="PF04545"/>
    </source>
</evidence>
<evidence type="ECO:0000259" key="6">
    <source>
        <dbReference type="Pfam" id="PF04542"/>
    </source>
</evidence>
<dbReference type="InterPro" id="IPR039425">
    <property type="entry name" value="RNA_pol_sigma-70-like"/>
</dbReference>
<keyword evidence="3" id="KW-0731">Sigma factor</keyword>
<dbReference type="EMBL" id="CP036287">
    <property type="protein sequence ID" value="QDU65478.1"/>
    <property type="molecule type" value="Genomic_DNA"/>
</dbReference>
<dbReference type="KEGG" id="pbap:Pla133_05430"/>
<gene>
    <name evidence="8" type="primary">sigW_6</name>
    <name evidence="8" type="ORF">Pla133_05430</name>
</gene>
<dbReference type="Gene3D" id="1.10.10.10">
    <property type="entry name" value="Winged helix-like DNA-binding domain superfamily/Winged helix DNA-binding domain"/>
    <property type="match status" value="1"/>
</dbReference>
<keyword evidence="4" id="KW-0238">DNA-binding</keyword>
<keyword evidence="5" id="KW-0804">Transcription</keyword>
<dbReference type="SUPFAM" id="SSF88946">
    <property type="entry name" value="Sigma2 domain of RNA polymerase sigma factors"/>
    <property type="match status" value="1"/>
</dbReference>
<evidence type="ECO:0000256" key="1">
    <source>
        <dbReference type="ARBA" id="ARBA00010641"/>
    </source>
</evidence>
<feature type="domain" description="RNA polymerase sigma-70 region 4" evidence="7">
    <location>
        <begin position="134"/>
        <end position="182"/>
    </location>
</feature>
<evidence type="ECO:0000256" key="5">
    <source>
        <dbReference type="ARBA" id="ARBA00023163"/>
    </source>
</evidence>
<dbReference type="Pfam" id="PF04545">
    <property type="entry name" value="Sigma70_r4"/>
    <property type="match status" value="1"/>
</dbReference>
<evidence type="ECO:0000256" key="3">
    <source>
        <dbReference type="ARBA" id="ARBA00023082"/>
    </source>
</evidence>
<dbReference type="Pfam" id="PF04542">
    <property type="entry name" value="Sigma70_r2"/>
    <property type="match status" value="1"/>
</dbReference>
<dbReference type="InterPro" id="IPR036388">
    <property type="entry name" value="WH-like_DNA-bd_sf"/>
</dbReference>
<dbReference type="InterPro" id="IPR007627">
    <property type="entry name" value="RNA_pol_sigma70_r2"/>
</dbReference>
<dbReference type="InterPro" id="IPR014284">
    <property type="entry name" value="RNA_pol_sigma-70_dom"/>
</dbReference>
<evidence type="ECO:0000313" key="8">
    <source>
        <dbReference type="EMBL" id="QDU65478.1"/>
    </source>
</evidence>
<accession>A0A518BER5</accession>
<keyword evidence="9" id="KW-1185">Reference proteome</keyword>
<dbReference type="InterPro" id="IPR007630">
    <property type="entry name" value="RNA_pol_sigma70_r4"/>
</dbReference>
<comment type="similarity">
    <text evidence="1">Belongs to the sigma-70 factor family. ECF subfamily.</text>
</comment>
<dbReference type="SUPFAM" id="SSF88659">
    <property type="entry name" value="Sigma3 and sigma4 domains of RNA polymerase sigma factors"/>
    <property type="match status" value="1"/>
</dbReference>
<dbReference type="GO" id="GO:0003677">
    <property type="term" value="F:DNA binding"/>
    <property type="evidence" value="ECO:0007669"/>
    <property type="project" value="UniProtKB-KW"/>
</dbReference>
<evidence type="ECO:0000256" key="2">
    <source>
        <dbReference type="ARBA" id="ARBA00023015"/>
    </source>
</evidence>
<proteinExistence type="inferred from homology"/>